<comment type="caution">
    <text evidence="2">The sequence shown here is derived from an EMBL/GenBank/DDBJ whole genome shotgun (WGS) entry which is preliminary data.</text>
</comment>
<protein>
    <recommendedName>
        <fullName evidence="4">Alkaline shock response membrane anchor protein AmaP</fullName>
    </recommendedName>
</protein>
<sequence>MGQHAGTLNRIWLIVLGLLLLIAGIIVLLQAGGLLAGLSGMALPDAGSRVISGDLWAVANRPETAVILGIVGILAALLGLLWILAQLPRKGRATPYRLHDGDAAGFTLCDASVLAGALDASVSTLPGVVSSNSVLRGTADAPDVTTRLTVTDRTDIQDLISQIRTSALAELSTALETPRLRWRLQVDVSARPQSGGSPVTASGIVLR</sequence>
<evidence type="ECO:0008006" key="4">
    <source>
        <dbReference type="Google" id="ProtNLM"/>
    </source>
</evidence>
<dbReference type="RefSeq" id="WP_123255653.1">
    <property type="nucleotide sequence ID" value="NZ_RBED01000104.1"/>
</dbReference>
<reference evidence="2 3" key="1">
    <citation type="submission" date="2018-10" db="EMBL/GenBank/DDBJ databases">
        <title>Genome sequencing of Arthrobacter oryzae TNB02.</title>
        <authorList>
            <person name="Cho Y.-J."/>
            <person name="Cho A."/>
            <person name="Kim O.-S."/>
        </authorList>
    </citation>
    <scope>NUCLEOTIDE SEQUENCE [LARGE SCALE GENOMIC DNA]</scope>
    <source>
        <strain evidence="2 3">TNB02</strain>
    </source>
</reference>
<keyword evidence="1" id="KW-0472">Membrane</keyword>
<evidence type="ECO:0000313" key="2">
    <source>
        <dbReference type="EMBL" id="RNL53824.1"/>
    </source>
</evidence>
<dbReference type="AlphaFoldDB" id="A0A3N0BW26"/>
<feature type="transmembrane region" description="Helical" evidence="1">
    <location>
        <begin position="12"/>
        <end position="38"/>
    </location>
</feature>
<keyword evidence="1" id="KW-0812">Transmembrane</keyword>
<dbReference type="Proteomes" id="UP000273807">
    <property type="component" value="Unassembled WGS sequence"/>
</dbReference>
<feature type="transmembrane region" description="Helical" evidence="1">
    <location>
        <begin position="65"/>
        <end position="85"/>
    </location>
</feature>
<accession>A0A3N0BW26</accession>
<name>A0A3N0BW26_9MICC</name>
<gene>
    <name evidence="2" type="ORF">D7003_11875</name>
</gene>
<organism evidence="2 3">
    <name type="scientific">Arthrobacter oryzae</name>
    <dbReference type="NCBI Taxonomy" id="409290"/>
    <lineage>
        <taxon>Bacteria</taxon>
        <taxon>Bacillati</taxon>
        <taxon>Actinomycetota</taxon>
        <taxon>Actinomycetes</taxon>
        <taxon>Micrococcales</taxon>
        <taxon>Micrococcaceae</taxon>
        <taxon>Arthrobacter</taxon>
    </lineage>
</organism>
<keyword evidence="3" id="KW-1185">Reference proteome</keyword>
<evidence type="ECO:0000256" key="1">
    <source>
        <dbReference type="SAM" id="Phobius"/>
    </source>
</evidence>
<dbReference type="EMBL" id="RBED01000104">
    <property type="protein sequence ID" value="RNL53824.1"/>
    <property type="molecule type" value="Genomic_DNA"/>
</dbReference>
<dbReference type="OrthoDB" id="4878398at2"/>
<keyword evidence="1" id="KW-1133">Transmembrane helix</keyword>
<proteinExistence type="predicted"/>
<evidence type="ECO:0000313" key="3">
    <source>
        <dbReference type="Proteomes" id="UP000273807"/>
    </source>
</evidence>